<proteinExistence type="predicted"/>
<comment type="caution">
    <text evidence="1">The sequence shown here is derived from an EMBL/GenBank/DDBJ whole genome shotgun (WGS) entry which is preliminary data.</text>
</comment>
<dbReference type="AlphaFoldDB" id="A0A7Y9NIH7"/>
<dbReference type="EMBL" id="JACCCV010000001">
    <property type="protein sequence ID" value="NYF49996.1"/>
    <property type="molecule type" value="Genomic_DNA"/>
</dbReference>
<sequence length="86" mass="9183">MNFLKLFLRSIALLPGVVQGTEALFGAKTGEQKKEAAVEIVGAAINITDAVTMKHIADSDKFTQGLSMTIDGVVMCLNASIWAKRS</sequence>
<accession>A0A7Y9NIH7</accession>
<dbReference type="Proteomes" id="UP000534186">
    <property type="component" value="Unassembled WGS sequence"/>
</dbReference>
<name>A0A7Y9NIH7_9BACT</name>
<evidence type="ECO:0000313" key="2">
    <source>
        <dbReference type="Proteomes" id="UP000534186"/>
    </source>
</evidence>
<organism evidence="1 2">
    <name type="scientific">Tunturiibacter lichenicola</name>
    <dbReference type="NCBI Taxonomy" id="2051959"/>
    <lineage>
        <taxon>Bacteria</taxon>
        <taxon>Pseudomonadati</taxon>
        <taxon>Acidobacteriota</taxon>
        <taxon>Terriglobia</taxon>
        <taxon>Terriglobales</taxon>
        <taxon>Acidobacteriaceae</taxon>
        <taxon>Tunturiibacter</taxon>
    </lineage>
</organism>
<gene>
    <name evidence="1" type="ORF">HDF12_000361</name>
</gene>
<protein>
    <submittedName>
        <fullName evidence="1">Uncharacterized protein</fullName>
    </submittedName>
</protein>
<evidence type="ECO:0000313" key="1">
    <source>
        <dbReference type="EMBL" id="NYF49996.1"/>
    </source>
</evidence>
<reference evidence="1 2" key="1">
    <citation type="submission" date="2020-07" db="EMBL/GenBank/DDBJ databases">
        <title>Genomic Encyclopedia of Type Strains, Phase IV (KMG-V): Genome sequencing to study the core and pangenomes of soil and plant-associated prokaryotes.</title>
        <authorList>
            <person name="Whitman W."/>
        </authorList>
    </citation>
    <scope>NUCLEOTIDE SEQUENCE [LARGE SCALE GENOMIC DNA]</scope>
    <source>
        <strain evidence="1 2">M8UP30</strain>
    </source>
</reference>